<gene>
    <name evidence="1" type="ORF">ACFOLH_19300</name>
</gene>
<evidence type="ECO:0000313" key="1">
    <source>
        <dbReference type="EMBL" id="MFC3690500.1"/>
    </source>
</evidence>
<comment type="caution">
    <text evidence="1">The sequence shown here is derived from an EMBL/GenBank/DDBJ whole genome shotgun (WGS) entry which is preliminary data.</text>
</comment>
<reference evidence="2" key="1">
    <citation type="journal article" date="2019" name="Int. J. Syst. Evol. Microbiol.">
        <title>The Global Catalogue of Microorganisms (GCM) 10K type strain sequencing project: providing services to taxonomists for standard genome sequencing and annotation.</title>
        <authorList>
            <consortium name="The Broad Institute Genomics Platform"/>
            <consortium name="The Broad Institute Genome Sequencing Center for Infectious Disease"/>
            <person name="Wu L."/>
            <person name="Ma J."/>
        </authorList>
    </citation>
    <scope>NUCLEOTIDE SEQUENCE [LARGE SCALE GENOMIC DNA]</scope>
    <source>
        <strain evidence="2">NCAIM B.02333</strain>
    </source>
</reference>
<dbReference type="Proteomes" id="UP001595685">
    <property type="component" value="Unassembled WGS sequence"/>
</dbReference>
<protein>
    <submittedName>
        <fullName evidence="1">Uncharacterized protein</fullName>
    </submittedName>
</protein>
<keyword evidence="2" id="KW-1185">Reference proteome</keyword>
<organism evidence="1 2">
    <name type="scientific">Aquipuribacter hungaricus</name>
    <dbReference type="NCBI Taxonomy" id="545624"/>
    <lineage>
        <taxon>Bacteria</taxon>
        <taxon>Bacillati</taxon>
        <taxon>Actinomycetota</taxon>
        <taxon>Actinomycetes</taxon>
        <taxon>Micrococcales</taxon>
        <taxon>Intrasporangiaceae</taxon>
        <taxon>Aquipuribacter</taxon>
    </lineage>
</organism>
<proteinExistence type="predicted"/>
<sequence length="44" mass="4665">MRPACIESGIPSGGLLIGTEVVETEAQQAMWGSVTDESVDPCYH</sequence>
<dbReference type="RefSeq" id="WP_340291892.1">
    <property type="nucleotide sequence ID" value="NZ_JBBEOI010000053.1"/>
</dbReference>
<accession>A0ABV7WLG7</accession>
<dbReference type="EMBL" id="JBHRWW010000027">
    <property type="protein sequence ID" value="MFC3690500.1"/>
    <property type="molecule type" value="Genomic_DNA"/>
</dbReference>
<name>A0ABV7WLG7_9MICO</name>
<evidence type="ECO:0000313" key="2">
    <source>
        <dbReference type="Proteomes" id="UP001595685"/>
    </source>
</evidence>